<proteinExistence type="predicted"/>
<protein>
    <submittedName>
        <fullName evidence="1">Uncharacterized protein</fullName>
    </submittedName>
</protein>
<dbReference type="KEGG" id="hau:Haur_5051"/>
<geneLocation type="plasmid" evidence="1 2">
    <name>pHAU01</name>
</geneLocation>
<dbReference type="InParanoid" id="A9B8L5"/>
<reference evidence="1 2" key="1">
    <citation type="journal article" date="2011" name="Stand. Genomic Sci.">
        <title>Complete genome sequence of the filamentous gliding predatory bacterium Herpetosiphon aurantiacus type strain (114-95(T)).</title>
        <authorList>
            <person name="Kiss H."/>
            <person name="Nett M."/>
            <person name="Domin N."/>
            <person name="Martin K."/>
            <person name="Maresca J.A."/>
            <person name="Copeland A."/>
            <person name="Lapidus A."/>
            <person name="Lucas S."/>
            <person name="Berry K.W."/>
            <person name="Glavina Del Rio T."/>
            <person name="Dalin E."/>
            <person name="Tice H."/>
            <person name="Pitluck S."/>
            <person name="Richardson P."/>
            <person name="Bruce D."/>
            <person name="Goodwin L."/>
            <person name="Han C."/>
            <person name="Detter J.C."/>
            <person name="Schmutz J."/>
            <person name="Brettin T."/>
            <person name="Land M."/>
            <person name="Hauser L."/>
            <person name="Kyrpides N.C."/>
            <person name="Ivanova N."/>
            <person name="Goker M."/>
            <person name="Woyke T."/>
            <person name="Klenk H.P."/>
            <person name="Bryant D.A."/>
        </authorList>
    </citation>
    <scope>NUCLEOTIDE SEQUENCE [LARGE SCALE GENOMIC DNA]</scope>
    <source>
        <strain evidence="2">ATCC 23779 / DSM 785 / 114-95</strain>
        <plasmid evidence="1">pHAU01</plasmid>
    </source>
</reference>
<accession>A9B8L5</accession>
<organism evidence="1 2">
    <name type="scientific">Herpetosiphon aurantiacus (strain ATCC 23779 / DSM 785 / 114-95)</name>
    <dbReference type="NCBI Taxonomy" id="316274"/>
    <lineage>
        <taxon>Bacteria</taxon>
        <taxon>Bacillati</taxon>
        <taxon>Chloroflexota</taxon>
        <taxon>Chloroflexia</taxon>
        <taxon>Herpetosiphonales</taxon>
        <taxon>Herpetosiphonaceae</taxon>
        <taxon>Herpetosiphon</taxon>
    </lineage>
</organism>
<evidence type="ECO:0000313" key="1">
    <source>
        <dbReference type="EMBL" id="ABX07679.1"/>
    </source>
</evidence>
<evidence type="ECO:0000313" key="2">
    <source>
        <dbReference type="Proteomes" id="UP000000787"/>
    </source>
</evidence>
<dbReference type="HOGENOM" id="CLU_1956591_0_0_0"/>
<gene>
    <name evidence="1" type="ordered locus">Haur_5051</name>
</gene>
<keyword evidence="2" id="KW-1185">Reference proteome</keyword>
<name>A9B8L5_HERA2</name>
<dbReference type="AlphaFoldDB" id="A9B8L5"/>
<dbReference type="BioCyc" id="HAUR316274:GHYA-5113-MONOMER"/>
<sequence>MTLNNDDRDSLVSRLRDLADEELLGVLQRVFADRTLLGTEVPIVESHFFLGNATRLYENTPDGGQAWEPWEIHAIAYPDLSAYDADPDWFGFDYGFSEWAICSTCGIELRCNVKYGICPVCSTKAYLA</sequence>
<dbReference type="EMBL" id="CP000876">
    <property type="protein sequence ID" value="ABX07679.1"/>
    <property type="molecule type" value="Genomic_DNA"/>
</dbReference>
<dbReference type="Proteomes" id="UP000000787">
    <property type="component" value="Plasmid pHAU01"/>
</dbReference>
<keyword evidence="1" id="KW-0614">Plasmid</keyword>